<feature type="compositionally biased region" description="Low complexity" evidence="8">
    <location>
        <begin position="112"/>
        <end position="122"/>
    </location>
</feature>
<evidence type="ECO:0000256" key="3">
    <source>
        <dbReference type="ARBA" id="ARBA00022737"/>
    </source>
</evidence>
<keyword evidence="6" id="KW-0539">Nucleus</keyword>
<reference evidence="10 11" key="1">
    <citation type="submission" date="2018-03" db="EMBL/GenBank/DDBJ databases">
        <authorList>
            <person name="Fogelqvist J."/>
        </authorList>
    </citation>
    <scope>NUCLEOTIDE SEQUENCE [LARGE SCALE GENOMIC DNA]</scope>
</reference>
<dbReference type="SMART" id="SM00355">
    <property type="entry name" value="ZnF_C2H2"/>
    <property type="match status" value="2"/>
</dbReference>
<evidence type="ECO:0000313" key="11">
    <source>
        <dbReference type="Proteomes" id="UP000290189"/>
    </source>
</evidence>
<geneLocation type="mitochondrion" evidence="10"/>
<name>A0A3P3YHM1_PLABS</name>
<dbReference type="PANTHER" id="PTHR24394:SF29">
    <property type="entry name" value="MYONEURIN"/>
    <property type="match status" value="1"/>
</dbReference>
<keyword evidence="3" id="KW-0677">Repeat</keyword>
<dbReference type="PROSITE" id="PS00028">
    <property type="entry name" value="ZINC_FINGER_C2H2_1"/>
    <property type="match status" value="2"/>
</dbReference>
<evidence type="ECO:0000256" key="6">
    <source>
        <dbReference type="ARBA" id="ARBA00023242"/>
    </source>
</evidence>
<evidence type="ECO:0000256" key="2">
    <source>
        <dbReference type="ARBA" id="ARBA00022723"/>
    </source>
</evidence>
<evidence type="ECO:0000256" key="8">
    <source>
        <dbReference type="SAM" id="MobiDB-lite"/>
    </source>
</evidence>
<keyword evidence="4 7" id="KW-0863">Zinc-finger</keyword>
<evidence type="ECO:0000256" key="5">
    <source>
        <dbReference type="ARBA" id="ARBA00022833"/>
    </source>
</evidence>
<dbReference type="EMBL" id="OVEO01000012">
    <property type="protein sequence ID" value="SPQ99683.1"/>
    <property type="molecule type" value="Genomic_DNA"/>
</dbReference>
<keyword evidence="10" id="KW-0496">Mitochondrion</keyword>
<keyword evidence="5" id="KW-0862">Zinc</keyword>
<feature type="region of interest" description="Disordered" evidence="8">
    <location>
        <begin position="95"/>
        <end position="138"/>
    </location>
</feature>
<feature type="domain" description="C2H2-type" evidence="9">
    <location>
        <begin position="207"/>
        <end position="236"/>
    </location>
</feature>
<dbReference type="SUPFAM" id="SSF57667">
    <property type="entry name" value="beta-beta-alpha zinc fingers"/>
    <property type="match status" value="1"/>
</dbReference>
<dbReference type="Pfam" id="PF00096">
    <property type="entry name" value="zf-C2H2"/>
    <property type="match status" value="2"/>
</dbReference>
<dbReference type="AlphaFoldDB" id="A0A3P3YHM1"/>
<evidence type="ECO:0000256" key="1">
    <source>
        <dbReference type="ARBA" id="ARBA00004123"/>
    </source>
</evidence>
<gene>
    <name evidence="10" type="ORF">PLBR_LOCUS6899</name>
</gene>
<dbReference type="PROSITE" id="PS50157">
    <property type="entry name" value="ZINC_FINGER_C2H2_2"/>
    <property type="match status" value="2"/>
</dbReference>
<evidence type="ECO:0000313" key="10">
    <source>
        <dbReference type="EMBL" id="SPQ99683.1"/>
    </source>
</evidence>
<dbReference type="InterPro" id="IPR013087">
    <property type="entry name" value="Znf_C2H2_type"/>
</dbReference>
<proteinExistence type="predicted"/>
<feature type="domain" description="C2H2-type" evidence="9">
    <location>
        <begin position="179"/>
        <end position="206"/>
    </location>
</feature>
<sequence length="260" mass="28628">MKVVSRTLSASGVMCQSATAADFTFVYALRSAWRATYARKVSAKAREGADRITDIVSAEDARADLRSLFRSGHVGGRARLCRDARLRPLVDVWRTPASQGNAPHTRRSLVMSSKDSSSSSDDSTSKRHLASDDDGADLARKHKKARAWTRAWQTVPTASGEMRILAWASAEPRAAEYRLSCQECSKKFDDAAALKRHVRTHLGKSRNVCPVCQKGFPDASKLRRHQTSLKHDAPSRPSILEEELSQFATMKSVSTAVVAE</sequence>
<dbReference type="Proteomes" id="UP000290189">
    <property type="component" value="Unassembled WGS sequence"/>
</dbReference>
<protein>
    <recommendedName>
        <fullName evidence="9">C2H2-type domain-containing protein</fullName>
    </recommendedName>
</protein>
<keyword evidence="2" id="KW-0479">Metal-binding</keyword>
<comment type="subcellular location">
    <subcellularLocation>
        <location evidence="1">Nucleus</location>
    </subcellularLocation>
</comment>
<dbReference type="InterPro" id="IPR036236">
    <property type="entry name" value="Znf_C2H2_sf"/>
</dbReference>
<dbReference type="GO" id="GO:0008270">
    <property type="term" value="F:zinc ion binding"/>
    <property type="evidence" value="ECO:0007669"/>
    <property type="project" value="UniProtKB-KW"/>
</dbReference>
<dbReference type="GO" id="GO:0000981">
    <property type="term" value="F:DNA-binding transcription factor activity, RNA polymerase II-specific"/>
    <property type="evidence" value="ECO:0007669"/>
    <property type="project" value="TreeGrafter"/>
</dbReference>
<accession>A0A3P3YHM1</accession>
<organism evidence="10 11">
    <name type="scientific">Plasmodiophora brassicae</name>
    <name type="common">Clubroot disease agent</name>
    <dbReference type="NCBI Taxonomy" id="37360"/>
    <lineage>
        <taxon>Eukaryota</taxon>
        <taxon>Sar</taxon>
        <taxon>Rhizaria</taxon>
        <taxon>Endomyxa</taxon>
        <taxon>Phytomyxea</taxon>
        <taxon>Plasmodiophorida</taxon>
        <taxon>Plasmodiophoridae</taxon>
        <taxon>Plasmodiophora</taxon>
    </lineage>
</organism>
<dbReference type="Gene3D" id="3.30.160.60">
    <property type="entry name" value="Classic Zinc Finger"/>
    <property type="match status" value="1"/>
</dbReference>
<evidence type="ECO:0000259" key="9">
    <source>
        <dbReference type="PROSITE" id="PS50157"/>
    </source>
</evidence>
<dbReference type="GO" id="GO:0005634">
    <property type="term" value="C:nucleus"/>
    <property type="evidence" value="ECO:0007669"/>
    <property type="project" value="UniProtKB-SubCell"/>
</dbReference>
<evidence type="ECO:0000256" key="4">
    <source>
        <dbReference type="ARBA" id="ARBA00022771"/>
    </source>
</evidence>
<dbReference type="PANTHER" id="PTHR24394">
    <property type="entry name" value="ZINC FINGER PROTEIN"/>
    <property type="match status" value="1"/>
</dbReference>
<evidence type="ECO:0000256" key="7">
    <source>
        <dbReference type="PROSITE-ProRule" id="PRU00042"/>
    </source>
</evidence>